<keyword evidence="10" id="KW-0285">Flavoprotein</keyword>
<comment type="function">
    <text evidence="5">Catalyzes the oxidative deamination of primary and some secondary amines such as neurotransmitters, and exogenous amines including the tertiary amine, neurotoxin 1-methyl-4-phenyl-1,2,3,6-tetrahydropyridine (MPTP), with concomitant reduction of oxygen to hydrogen peroxide and participates in the metabolism of neuroactive and vasoactive amines in the central nervous system and peripheral tissues. Preferentially degrades benzylamine and phenylethylamine.</text>
</comment>
<evidence type="ECO:0000256" key="6">
    <source>
        <dbReference type="ARBA" id="ARBA00048448"/>
    </source>
</evidence>
<evidence type="ECO:0000256" key="1">
    <source>
        <dbReference type="ARBA" id="ARBA00001974"/>
    </source>
</evidence>
<evidence type="ECO:0000313" key="12">
    <source>
        <dbReference type="EnsemblMetazoa" id="XP_020901840.1"/>
    </source>
</evidence>
<evidence type="ECO:0000256" key="4">
    <source>
        <dbReference type="ARBA" id="ARBA00023002"/>
    </source>
</evidence>
<dbReference type="Gene3D" id="3.90.660.10">
    <property type="match status" value="1"/>
</dbReference>
<organism evidence="12 13">
    <name type="scientific">Exaiptasia diaphana</name>
    <name type="common">Tropical sea anemone</name>
    <name type="synonym">Aiptasia pulchella</name>
    <dbReference type="NCBI Taxonomy" id="2652724"/>
    <lineage>
        <taxon>Eukaryota</taxon>
        <taxon>Metazoa</taxon>
        <taxon>Cnidaria</taxon>
        <taxon>Anthozoa</taxon>
        <taxon>Hexacorallia</taxon>
        <taxon>Actiniaria</taxon>
        <taxon>Aiptasiidae</taxon>
        <taxon>Exaiptasia</taxon>
    </lineage>
</organism>
<dbReference type="InterPro" id="IPR002937">
    <property type="entry name" value="Amino_oxidase"/>
</dbReference>
<feature type="binding site" evidence="9">
    <location>
        <position position="386"/>
    </location>
    <ligand>
        <name>substrate</name>
    </ligand>
</feature>
<dbReference type="GO" id="GO:0008131">
    <property type="term" value="F:primary methylamine oxidase activity"/>
    <property type="evidence" value="ECO:0007669"/>
    <property type="project" value="UniProtKB-ARBA"/>
</dbReference>
<dbReference type="AlphaFoldDB" id="A0A913XB64"/>
<dbReference type="GO" id="GO:0097621">
    <property type="term" value="F:monoamine oxidase activity"/>
    <property type="evidence" value="ECO:0007669"/>
    <property type="project" value="UniProtKB-EC"/>
</dbReference>
<evidence type="ECO:0000256" key="9">
    <source>
        <dbReference type="PIRSR" id="PIRSR601613-1"/>
    </source>
</evidence>
<reference evidence="12" key="1">
    <citation type="submission" date="2022-11" db="UniProtKB">
        <authorList>
            <consortium name="EnsemblMetazoa"/>
        </authorList>
    </citation>
    <scope>IDENTIFICATION</scope>
</reference>
<proteinExistence type="inferred from homology"/>
<dbReference type="InterPro" id="IPR050703">
    <property type="entry name" value="Flavin_MAO"/>
</dbReference>
<dbReference type="Gene3D" id="1.10.405.10">
    <property type="entry name" value="Guanine Nucleotide Dissociation Inhibitor, domain 1"/>
    <property type="match status" value="1"/>
</dbReference>
<dbReference type="SUPFAM" id="SSF54373">
    <property type="entry name" value="FAD-linked reductases, C-terminal domain"/>
    <property type="match status" value="1"/>
</dbReference>
<dbReference type="KEGG" id="epa:110240371"/>
<dbReference type="RefSeq" id="XP_020901840.1">
    <property type="nucleotide sequence ID" value="XM_021046181.2"/>
</dbReference>
<keyword evidence="10" id="KW-0812">Transmembrane</keyword>
<evidence type="ECO:0000256" key="5">
    <source>
        <dbReference type="ARBA" id="ARBA00045409"/>
    </source>
</evidence>
<dbReference type="Pfam" id="PF01593">
    <property type="entry name" value="Amino_oxidase"/>
    <property type="match status" value="1"/>
</dbReference>
<accession>A0A913XB64</accession>
<feature type="domain" description="Amine oxidase" evidence="11">
    <location>
        <begin position="55"/>
        <end position="491"/>
    </location>
</feature>
<comment type="cofactor">
    <cofactor evidence="1 10">
        <name>FAD</name>
        <dbReference type="ChEBI" id="CHEBI:57692"/>
    </cofactor>
</comment>
<comment type="catalytic activity">
    <reaction evidence="7">
        <text>benzylamine + O2 + H2O = benzaldehyde + H2O2 + NH4(+)</text>
        <dbReference type="Rhea" id="RHEA:59424"/>
        <dbReference type="ChEBI" id="CHEBI:15377"/>
        <dbReference type="ChEBI" id="CHEBI:15379"/>
        <dbReference type="ChEBI" id="CHEBI:16240"/>
        <dbReference type="ChEBI" id="CHEBI:17169"/>
        <dbReference type="ChEBI" id="CHEBI:28938"/>
        <dbReference type="ChEBI" id="CHEBI:225238"/>
    </reaction>
    <physiologicalReaction direction="left-to-right" evidence="7">
        <dbReference type="Rhea" id="RHEA:59425"/>
    </physiologicalReaction>
</comment>
<evidence type="ECO:0000256" key="7">
    <source>
        <dbReference type="ARBA" id="ARBA00049354"/>
    </source>
</evidence>
<keyword evidence="4 10" id="KW-0560">Oxidoreductase</keyword>
<sequence>MHLSRLRTDSYRLDCRAKIDCKLMLRHGFGMLKVDTKTIQKMSTEYDVAIIGAGISGLCSAKILQEKYGLNVVVLEARDRVGGRTLTVKDSSFGYCDLGGSYIGSTQIKVKQLVEDLSLELYKINDKGYDVHYFLGKRQLNKGTVPLGSSLLGILDVNNFWIHIDKMSKQVPLDKPWLAAKADEWDKLTVKEYIHKKCWTRYGRSAASGFVQGILTSEPHEVSLLFFLWYLHSGGGIIRNWEISDGGAQEFKIVGGSQQISNRLANRIGSDKVHLGSDVTHIYQQDSGSVLITCGYGVQYKAKKVISTVPPALLNRIRFNPPLPGLKLQAYQRMPVGSIIKTVTFYDKTFWRQKDLSGMFTCDCVPVEEAYDDTKPDGTHPAIMGFVLADSARDVCKLTKDERKKLVCEQYAEMYGCQEALQPVNYIEKNWMEDEYAGGCYVGVFPPGILTKYGKVLRERFENVHFAGTITASHWAGYMEGAVESAERVSLEVAHSLGKINEEEFKSLISQTTTPGFPFLQFSFTQKYLMPSVPGLLGLSVLGVGTIALIVVSIYHKKS</sequence>
<evidence type="ECO:0000256" key="3">
    <source>
        <dbReference type="ARBA" id="ARBA00005995"/>
    </source>
</evidence>
<name>A0A913XB64_EXADI</name>
<feature type="binding site" evidence="9">
    <location>
        <begin position="76"/>
        <end position="77"/>
    </location>
    <ligand>
        <name>FAD</name>
        <dbReference type="ChEBI" id="CHEBI:57692"/>
    </ligand>
</feature>
<protein>
    <recommendedName>
        <fullName evidence="10">Amine oxidase</fullName>
        <ecNumber evidence="10">1.4.3.-</ecNumber>
    </recommendedName>
</protein>
<comment type="catalytic activity">
    <reaction evidence="6">
        <text>a secondary aliphatic amine + O2 + H2O = a primary amine + an aldehyde + H2O2</text>
        <dbReference type="Rhea" id="RHEA:26414"/>
        <dbReference type="ChEBI" id="CHEBI:15377"/>
        <dbReference type="ChEBI" id="CHEBI:15379"/>
        <dbReference type="ChEBI" id="CHEBI:16240"/>
        <dbReference type="ChEBI" id="CHEBI:17478"/>
        <dbReference type="ChEBI" id="CHEBI:58855"/>
        <dbReference type="ChEBI" id="CHEBI:65296"/>
        <dbReference type="EC" id="1.4.3.4"/>
    </reaction>
</comment>
<dbReference type="InterPro" id="IPR036188">
    <property type="entry name" value="FAD/NAD-bd_sf"/>
</dbReference>
<keyword evidence="13" id="KW-1185">Reference proteome</keyword>
<dbReference type="EnsemblMetazoa" id="XM_021046181.2">
    <property type="protein sequence ID" value="XP_020901840.1"/>
    <property type="gene ID" value="LOC110240371"/>
</dbReference>
<dbReference type="Gene3D" id="3.50.50.60">
    <property type="entry name" value="FAD/NAD(P)-binding domain"/>
    <property type="match status" value="1"/>
</dbReference>
<dbReference type="InterPro" id="IPR001613">
    <property type="entry name" value="Flavin_amine_oxidase"/>
</dbReference>
<comment type="subcellular location">
    <subcellularLocation>
        <location evidence="2">Mitochondrion outer membrane</location>
        <topology evidence="2">Single-pass type IV membrane protein</topology>
        <orientation evidence="2">Cytoplasmic side</orientation>
    </subcellularLocation>
</comment>
<evidence type="ECO:0000259" key="11">
    <source>
        <dbReference type="Pfam" id="PF01593"/>
    </source>
</evidence>
<dbReference type="GO" id="GO:0005741">
    <property type="term" value="C:mitochondrial outer membrane"/>
    <property type="evidence" value="ECO:0007669"/>
    <property type="project" value="UniProtKB-SubCell"/>
</dbReference>
<feature type="binding site" evidence="9">
    <location>
        <position position="56"/>
    </location>
    <ligand>
        <name>FAD</name>
        <dbReference type="ChEBI" id="CHEBI:57692"/>
    </ligand>
</feature>
<evidence type="ECO:0000256" key="2">
    <source>
        <dbReference type="ARBA" id="ARBA00004362"/>
    </source>
</evidence>
<keyword evidence="10" id="KW-0274">FAD</keyword>
<feature type="binding site" evidence="9">
    <location>
        <position position="279"/>
    </location>
    <ligand>
        <name>FAD</name>
        <dbReference type="ChEBI" id="CHEBI:57692"/>
    </ligand>
</feature>
<dbReference type="PANTHER" id="PTHR43563">
    <property type="entry name" value="AMINE OXIDASE"/>
    <property type="match status" value="1"/>
</dbReference>
<dbReference type="PRINTS" id="PR00757">
    <property type="entry name" value="AMINEOXDASEF"/>
</dbReference>
<dbReference type="SUPFAM" id="SSF51905">
    <property type="entry name" value="FAD/NAD(P)-binding domain"/>
    <property type="match status" value="1"/>
</dbReference>
<evidence type="ECO:0000313" key="13">
    <source>
        <dbReference type="Proteomes" id="UP000887567"/>
    </source>
</evidence>
<dbReference type="OMA" id="NAYTHMA"/>
<dbReference type="GeneID" id="110240371"/>
<dbReference type="EC" id="1.4.3.-" evidence="10"/>
<keyword evidence="10" id="KW-1133">Transmembrane helix</keyword>
<comment type="catalytic activity">
    <reaction evidence="8">
        <text>N-acetylputrescine + O2 + H2O = 4-acetamidobutanal + H2O2 + NH4(+)</text>
        <dbReference type="Rhea" id="RHEA:70283"/>
        <dbReference type="ChEBI" id="CHEBI:7386"/>
        <dbReference type="ChEBI" id="CHEBI:15377"/>
        <dbReference type="ChEBI" id="CHEBI:15379"/>
        <dbReference type="ChEBI" id="CHEBI:16240"/>
        <dbReference type="ChEBI" id="CHEBI:28938"/>
        <dbReference type="ChEBI" id="CHEBI:58263"/>
    </reaction>
    <physiologicalReaction direction="left-to-right" evidence="8">
        <dbReference type="Rhea" id="RHEA:70284"/>
    </physiologicalReaction>
</comment>
<dbReference type="OrthoDB" id="7777654at2759"/>
<feature type="transmembrane region" description="Helical" evidence="10">
    <location>
        <begin position="535"/>
        <end position="555"/>
    </location>
</feature>
<evidence type="ECO:0000256" key="8">
    <source>
        <dbReference type="ARBA" id="ARBA00049430"/>
    </source>
</evidence>
<keyword evidence="10" id="KW-0472">Membrane</keyword>
<dbReference type="PANTHER" id="PTHR43563:SF1">
    <property type="entry name" value="AMINE OXIDASE [FLAVIN-CONTAINING] B"/>
    <property type="match status" value="1"/>
</dbReference>
<comment type="similarity">
    <text evidence="3 10">Belongs to the flavin monoamine oxidase family.</text>
</comment>
<dbReference type="Proteomes" id="UP000887567">
    <property type="component" value="Unplaced"/>
</dbReference>
<evidence type="ECO:0000256" key="10">
    <source>
        <dbReference type="RuleBase" id="RU362067"/>
    </source>
</evidence>